<dbReference type="STRING" id="463014.BAU07_15370"/>
<feature type="site" description="Enhances dephosphorylation of CheY-P" evidence="11">
    <location>
        <position position="144"/>
    </location>
</feature>
<dbReference type="KEGG" id="bfz:BAU07_15370"/>
<protein>
    <recommendedName>
        <fullName evidence="3 10">Protein phosphatase CheZ</fullName>
        <ecNumber evidence="10">3.1.3.-</ecNumber>
    </recommendedName>
    <alternativeName>
        <fullName evidence="9 10">Chemotaxis protein CheZ</fullName>
    </alternativeName>
</protein>
<dbReference type="GO" id="GO:0097588">
    <property type="term" value="P:archaeal or bacterial-type flagellum-dependent cell motility"/>
    <property type="evidence" value="ECO:0007669"/>
    <property type="project" value="UniProtKB-KW"/>
</dbReference>
<sequence length="209" mass="23567">METTQNPNGDPGELIQRIASLTRMLRDSMRELGLDQAIKDAAQAIPDARDRLRYVAQMTEQAAHRVLNAIDQTQPIQEEMSKQAQALDHRWREWFDQPLELAEARELVQDTRGFLQAVPRNTQATQSKLLEIMMAQDFQDLTGQVIMKMMDVVGAIEKELLQVLIDSVPTERRDEANSLLNGPQVNPTGKVDVVTSQDQVDDLLSSLGF</sequence>
<dbReference type="Proteomes" id="UP000091926">
    <property type="component" value="Chromosome"/>
</dbReference>
<name>A0A193GES5_9BORD</name>
<keyword evidence="5 10" id="KW-0145">Chemotaxis</keyword>
<dbReference type="PANTHER" id="PTHR43693:SF1">
    <property type="entry name" value="PROTEIN PHOSPHATASE CHEZ"/>
    <property type="match status" value="1"/>
</dbReference>
<dbReference type="PIRSF" id="PIRSF002884">
    <property type="entry name" value="CheZ"/>
    <property type="match status" value="1"/>
</dbReference>
<evidence type="ECO:0000256" key="10">
    <source>
        <dbReference type="PIRNR" id="PIRNR002884"/>
    </source>
</evidence>
<proteinExistence type="inferred from homology"/>
<evidence type="ECO:0000256" key="6">
    <source>
        <dbReference type="ARBA" id="ARBA00022779"/>
    </source>
</evidence>
<evidence type="ECO:0000256" key="5">
    <source>
        <dbReference type="ARBA" id="ARBA00022500"/>
    </source>
</evidence>
<dbReference type="GO" id="GO:0005737">
    <property type="term" value="C:cytoplasm"/>
    <property type="evidence" value="ECO:0007669"/>
    <property type="project" value="UniProtKB-SubCell"/>
</dbReference>
<dbReference type="Gene3D" id="1.10.287.500">
    <property type="entry name" value="Helix hairpin bin"/>
    <property type="match status" value="1"/>
</dbReference>
<gene>
    <name evidence="12" type="ORF">BAU07_15370</name>
</gene>
<comment type="subcellular location">
    <subcellularLocation>
        <location evidence="1 10">Cytoplasm</location>
    </subcellularLocation>
</comment>
<dbReference type="GO" id="GO:0050920">
    <property type="term" value="P:regulation of chemotaxis"/>
    <property type="evidence" value="ECO:0007669"/>
    <property type="project" value="InterPro"/>
</dbReference>
<keyword evidence="6 10" id="KW-0283">Flagellar rotation</keyword>
<dbReference type="RefSeq" id="WP_066659321.1">
    <property type="nucleotide sequence ID" value="NZ_CBCSCL010000021.1"/>
</dbReference>
<dbReference type="AlphaFoldDB" id="A0A193GES5"/>
<comment type="subunit">
    <text evidence="10">Homodimer.</text>
</comment>
<dbReference type="GO" id="GO:0009288">
    <property type="term" value="C:bacterial-type flagellum"/>
    <property type="evidence" value="ECO:0007669"/>
    <property type="project" value="InterPro"/>
</dbReference>
<evidence type="ECO:0000256" key="1">
    <source>
        <dbReference type="ARBA" id="ARBA00004496"/>
    </source>
</evidence>
<keyword evidence="7 10" id="KW-0378">Hydrolase</keyword>
<dbReference type="Gene3D" id="1.20.5.590">
    <property type="entry name" value="Single helix bin"/>
    <property type="match status" value="1"/>
</dbReference>
<dbReference type="PANTHER" id="PTHR43693">
    <property type="entry name" value="PROTEIN PHOSPHATASE CHEZ"/>
    <property type="match status" value="1"/>
</dbReference>
<reference evidence="12 13" key="1">
    <citation type="submission" date="2016-06" db="EMBL/GenBank/DDBJ databases">
        <title>Complete genome sequences of Bordetella bronchialis and Bordetella flabilis.</title>
        <authorList>
            <person name="LiPuma J.J."/>
            <person name="Spilker T."/>
        </authorList>
    </citation>
    <scope>NUCLEOTIDE SEQUENCE [LARGE SCALE GENOMIC DNA]</scope>
    <source>
        <strain evidence="12 13">AU10664</strain>
    </source>
</reference>
<evidence type="ECO:0000256" key="7">
    <source>
        <dbReference type="ARBA" id="ARBA00022801"/>
    </source>
</evidence>
<dbReference type="EMBL" id="CP016172">
    <property type="protein sequence ID" value="ANN78300.1"/>
    <property type="molecule type" value="Genomic_DNA"/>
</dbReference>
<dbReference type="OrthoDB" id="9773007at2"/>
<evidence type="ECO:0000313" key="12">
    <source>
        <dbReference type="EMBL" id="ANN78300.1"/>
    </source>
</evidence>
<evidence type="ECO:0000256" key="3">
    <source>
        <dbReference type="ARBA" id="ARBA00018484"/>
    </source>
</evidence>
<evidence type="ECO:0000256" key="11">
    <source>
        <dbReference type="PIRSR" id="PIRSR002884-1"/>
    </source>
</evidence>
<dbReference type="NCBIfam" id="NF008368">
    <property type="entry name" value="PRK11166.1"/>
    <property type="match status" value="1"/>
</dbReference>
<comment type="function">
    <text evidence="10">Plays an important role in bacterial chemotaxis signal transduction pathway by accelerating the dephosphorylation of phosphorylated CheY (CheY-P).</text>
</comment>
<dbReference type="InterPro" id="IPR050992">
    <property type="entry name" value="CheZ_family_phosphatases"/>
</dbReference>
<evidence type="ECO:0000256" key="4">
    <source>
        <dbReference type="ARBA" id="ARBA00022490"/>
    </source>
</evidence>
<dbReference type="GO" id="GO:0006935">
    <property type="term" value="P:chemotaxis"/>
    <property type="evidence" value="ECO:0007669"/>
    <property type="project" value="UniProtKB-KW"/>
</dbReference>
<dbReference type="Pfam" id="PF04344">
    <property type="entry name" value="CheZ"/>
    <property type="match status" value="1"/>
</dbReference>
<comment type="similarity">
    <text evidence="2 10">Belongs to the CheZ family.</text>
</comment>
<evidence type="ECO:0000256" key="8">
    <source>
        <dbReference type="ARBA" id="ARBA00022912"/>
    </source>
</evidence>
<accession>A0A193GES5</accession>
<keyword evidence="4 10" id="KW-0963">Cytoplasm</keyword>
<evidence type="ECO:0000256" key="2">
    <source>
        <dbReference type="ARBA" id="ARBA00005908"/>
    </source>
</evidence>
<dbReference type="EC" id="3.1.3.-" evidence="10"/>
<evidence type="ECO:0000256" key="9">
    <source>
        <dbReference type="ARBA" id="ARBA00029599"/>
    </source>
</evidence>
<organism evidence="12 13">
    <name type="scientific">Bordetella flabilis</name>
    <dbReference type="NCBI Taxonomy" id="463014"/>
    <lineage>
        <taxon>Bacteria</taxon>
        <taxon>Pseudomonadati</taxon>
        <taxon>Pseudomonadota</taxon>
        <taxon>Betaproteobacteria</taxon>
        <taxon>Burkholderiales</taxon>
        <taxon>Alcaligenaceae</taxon>
        <taxon>Bordetella</taxon>
    </lineage>
</organism>
<keyword evidence="13" id="KW-1185">Reference proteome</keyword>
<dbReference type="SUPFAM" id="SSF75708">
    <property type="entry name" value="Chemotaxis phosphatase CheZ"/>
    <property type="match status" value="1"/>
</dbReference>
<dbReference type="GO" id="GO:0004721">
    <property type="term" value="F:phosphoprotein phosphatase activity"/>
    <property type="evidence" value="ECO:0007669"/>
    <property type="project" value="UniProtKB-KW"/>
</dbReference>
<dbReference type="InterPro" id="IPR007439">
    <property type="entry name" value="Chemotax_Pase_CheZ"/>
</dbReference>
<keyword evidence="8 10" id="KW-0904">Protein phosphatase</keyword>
<evidence type="ECO:0000313" key="13">
    <source>
        <dbReference type="Proteomes" id="UP000091926"/>
    </source>
</evidence>